<feature type="domain" description="Histidine kinase" evidence="9">
    <location>
        <begin position="415"/>
        <end position="647"/>
    </location>
</feature>
<evidence type="ECO:0000313" key="12">
    <source>
        <dbReference type="Proteomes" id="UP001235849"/>
    </source>
</evidence>
<dbReference type="SUPFAM" id="SSF55874">
    <property type="entry name" value="ATPase domain of HSP90 chaperone/DNA topoisomerase II/histidine kinase"/>
    <property type="match status" value="1"/>
</dbReference>
<sequence>MLKFFRLLQSTETSFRRILLGRILLMTIPVLLLLQYATYRKARSSLLETARYNIVESALKKADLVHLSINGLTDQVITASESGILQSGDVSKIDPYLQELSQRFYDSVVSDSVVCLQLQSLTGDKIIASTCGVEAIANLSTEKITQKPSPQSSSPVKVELLTDNPHSTLDRYGQDKLHFLISASVDNTSGEPLATLVLEAALPLKHIQERKSLSGYTVILNQEGTIIAHLDNSQIGTNIDEISDVNLKSRLDVIMRSATGGQSNFLHLPQFDQSGKEVITGYTAIPNPTTDGSTQGQWVVLAVTPLDHALYGLQEIRQTLINLVLGLIAANLIATLILARSLVSPVEQLGKYAKSVECSVSPEAIPQHFKIHEFNQLAQALNSMVERLTSWAEELEVAWQEAKSSNQLKSEFLASISHELRTPLNAILGSVRLVKDGFCDDKEEELDFLQQVDNAAMHLLSIINDILDLSKIEAGKLSLELEAVDLNQVLQEVIDIESGSIHSKGLSLTYERQIEAIAVYADVDKLKQVFMNVIGNAIKFTEQGGITIAVEKMEEDGALKTNGNSSSPSQAVVRIKDTGIGIEPSSQSKLFEPFVMGDGSRTRKFEGTGLGLAISRNLIQMMEGQITLYSEGEGKGTTVEILLPLIDVKQLQRSQALKTEV</sequence>
<dbReference type="PANTHER" id="PTHR43711:SF26">
    <property type="entry name" value="SENSOR HISTIDINE KINASE RCSC"/>
    <property type="match status" value="1"/>
</dbReference>
<protein>
    <recommendedName>
        <fullName evidence="3">histidine kinase</fullName>
        <ecNumber evidence="3">2.7.13.3</ecNumber>
    </recommendedName>
</protein>
<proteinExistence type="predicted"/>
<evidence type="ECO:0000256" key="1">
    <source>
        <dbReference type="ARBA" id="ARBA00000085"/>
    </source>
</evidence>
<dbReference type="PROSITE" id="PS50885">
    <property type="entry name" value="HAMP"/>
    <property type="match status" value="1"/>
</dbReference>
<dbReference type="CDD" id="cd12912">
    <property type="entry name" value="PDC2_MCP_like"/>
    <property type="match status" value="1"/>
</dbReference>
<organism evidence="11 12">
    <name type="scientific">Roseofilum capinflatum BLCC-M114</name>
    <dbReference type="NCBI Taxonomy" id="3022440"/>
    <lineage>
        <taxon>Bacteria</taxon>
        <taxon>Bacillati</taxon>
        <taxon>Cyanobacteriota</taxon>
        <taxon>Cyanophyceae</taxon>
        <taxon>Desertifilales</taxon>
        <taxon>Desertifilaceae</taxon>
        <taxon>Roseofilum</taxon>
        <taxon>Roseofilum capinflatum</taxon>
    </lineage>
</organism>
<comment type="catalytic activity">
    <reaction evidence="1">
        <text>ATP + protein L-histidine = ADP + protein N-phospho-L-histidine.</text>
        <dbReference type="EC" id="2.7.13.3"/>
    </reaction>
</comment>
<dbReference type="InterPro" id="IPR050736">
    <property type="entry name" value="Sensor_HK_Regulatory"/>
</dbReference>
<evidence type="ECO:0000259" key="10">
    <source>
        <dbReference type="PROSITE" id="PS50885"/>
    </source>
</evidence>
<keyword evidence="7" id="KW-0902">Two-component regulatory system</keyword>
<dbReference type="Gene3D" id="1.10.287.130">
    <property type="match status" value="1"/>
</dbReference>
<gene>
    <name evidence="11" type="ORF">PMG25_13345</name>
</gene>
<feature type="transmembrane region" description="Helical" evidence="8">
    <location>
        <begin position="20"/>
        <end position="39"/>
    </location>
</feature>
<dbReference type="InterPro" id="IPR003660">
    <property type="entry name" value="HAMP_dom"/>
</dbReference>
<dbReference type="InterPro" id="IPR003661">
    <property type="entry name" value="HisK_dim/P_dom"/>
</dbReference>
<dbReference type="EMBL" id="JAQOSO010000076">
    <property type="protein sequence ID" value="MDJ1175081.1"/>
    <property type="molecule type" value="Genomic_DNA"/>
</dbReference>
<keyword evidence="6" id="KW-0418">Kinase</keyword>
<dbReference type="CDD" id="cd00082">
    <property type="entry name" value="HisKA"/>
    <property type="match status" value="1"/>
</dbReference>
<dbReference type="SUPFAM" id="SSF47384">
    <property type="entry name" value="Homodimeric domain of signal transducing histidine kinase"/>
    <property type="match status" value="1"/>
</dbReference>
<dbReference type="RefSeq" id="WP_283767389.1">
    <property type="nucleotide sequence ID" value="NZ_JAQOSO010000076.1"/>
</dbReference>
<dbReference type="SMART" id="SM00388">
    <property type="entry name" value="HisKA"/>
    <property type="match status" value="1"/>
</dbReference>
<keyword evidence="11" id="KW-0067">ATP-binding</keyword>
<accession>A0ABT7B7D2</accession>
<dbReference type="SMART" id="SM00387">
    <property type="entry name" value="HATPase_c"/>
    <property type="match status" value="1"/>
</dbReference>
<dbReference type="InterPro" id="IPR036890">
    <property type="entry name" value="HATPase_C_sf"/>
</dbReference>
<dbReference type="EC" id="2.7.13.3" evidence="3"/>
<evidence type="ECO:0000256" key="7">
    <source>
        <dbReference type="ARBA" id="ARBA00023012"/>
    </source>
</evidence>
<name>A0ABT7B7D2_9CYAN</name>
<evidence type="ECO:0000256" key="6">
    <source>
        <dbReference type="ARBA" id="ARBA00022777"/>
    </source>
</evidence>
<evidence type="ECO:0000256" key="5">
    <source>
        <dbReference type="ARBA" id="ARBA00022679"/>
    </source>
</evidence>
<keyword evidence="8" id="KW-1133">Transmembrane helix</keyword>
<dbReference type="Gene3D" id="6.10.340.10">
    <property type="match status" value="1"/>
</dbReference>
<keyword evidence="5" id="KW-0808">Transferase</keyword>
<dbReference type="PANTHER" id="PTHR43711">
    <property type="entry name" value="TWO-COMPONENT HISTIDINE KINASE"/>
    <property type="match status" value="1"/>
</dbReference>
<reference evidence="11 12" key="1">
    <citation type="submission" date="2023-01" db="EMBL/GenBank/DDBJ databases">
        <title>Novel diversity within Roseofilum (Cyanobacteria; Desertifilaceae) from marine benthic mats with descriptions of four novel species.</title>
        <authorList>
            <person name="Wang Y."/>
            <person name="Berthold D.E."/>
            <person name="Hu J."/>
            <person name="Lefler F.W."/>
            <person name="Laughinghouse H.D. IV."/>
        </authorList>
    </citation>
    <scope>NUCLEOTIDE SEQUENCE [LARGE SCALE GENOMIC DNA]</scope>
    <source>
        <strain evidence="11 12">BLCC-M114</strain>
    </source>
</reference>
<dbReference type="Gene3D" id="3.30.450.20">
    <property type="entry name" value="PAS domain"/>
    <property type="match status" value="1"/>
</dbReference>
<keyword evidence="11" id="KW-0547">Nucleotide-binding</keyword>
<keyword evidence="8" id="KW-0472">Membrane</keyword>
<dbReference type="InterPro" id="IPR004358">
    <property type="entry name" value="Sig_transdc_His_kin-like_C"/>
</dbReference>
<keyword evidence="8" id="KW-0812">Transmembrane</keyword>
<comment type="caution">
    <text evidence="11">The sequence shown here is derived from an EMBL/GenBank/DDBJ whole genome shotgun (WGS) entry which is preliminary data.</text>
</comment>
<keyword evidence="4" id="KW-0597">Phosphoprotein</keyword>
<dbReference type="Proteomes" id="UP001235849">
    <property type="component" value="Unassembled WGS sequence"/>
</dbReference>
<dbReference type="InterPro" id="IPR003594">
    <property type="entry name" value="HATPase_dom"/>
</dbReference>
<comment type="subcellular location">
    <subcellularLocation>
        <location evidence="2">Membrane</location>
    </subcellularLocation>
</comment>
<evidence type="ECO:0000256" key="2">
    <source>
        <dbReference type="ARBA" id="ARBA00004370"/>
    </source>
</evidence>
<dbReference type="PRINTS" id="PR00344">
    <property type="entry name" value="BCTRLSENSOR"/>
</dbReference>
<feature type="domain" description="HAMP" evidence="10">
    <location>
        <begin position="340"/>
        <end position="393"/>
    </location>
</feature>
<dbReference type="PROSITE" id="PS50109">
    <property type="entry name" value="HIS_KIN"/>
    <property type="match status" value="1"/>
</dbReference>
<evidence type="ECO:0000256" key="8">
    <source>
        <dbReference type="SAM" id="Phobius"/>
    </source>
</evidence>
<evidence type="ECO:0000313" key="11">
    <source>
        <dbReference type="EMBL" id="MDJ1175081.1"/>
    </source>
</evidence>
<evidence type="ECO:0000256" key="3">
    <source>
        <dbReference type="ARBA" id="ARBA00012438"/>
    </source>
</evidence>
<dbReference type="InterPro" id="IPR036097">
    <property type="entry name" value="HisK_dim/P_sf"/>
</dbReference>
<keyword evidence="12" id="KW-1185">Reference proteome</keyword>
<dbReference type="CDD" id="cd16922">
    <property type="entry name" value="HATPase_EvgS-ArcB-TorS-like"/>
    <property type="match status" value="1"/>
</dbReference>
<dbReference type="Pfam" id="PF02518">
    <property type="entry name" value="HATPase_c"/>
    <property type="match status" value="1"/>
</dbReference>
<evidence type="ECO:0000259" key="9">
    <source>
        <dbReference type="PROSITE" id="PS50109"/>
    </source>
</evidence>
<dbReference type="Gene3D" id="3.30.565.10">
    <property type="entry name" value="Histidine kinase-like ATPase, C-terminal domain"/>
    <property type="match status" value="1"/>
</dbReference>
<dbReference type="InterPro" id="IPR005467">
    <property type="entry name" value="His_kinase_dom"/>
</dbReference>
<dbReference type="GO" id="GO:0005524">
    <property type="term" value="F:ATP binding"/>
    <property type="evidence" value="ECO:0007669"/>
    <property type="project" value="UniProtKB-KW"/>
</dbReference>
<evidence type="ECO:0000256" key="4">
    <source>
        <dbReference type="ARBA" id="ARBA00022553"/>
    </source>
</evidence>
<dbReference type="Pfam" id="PF00512">
    <property type="entry name" value="HisKA"/>
    <property type="match status" value="1"/>
</dbReference>